<dbReference type="InterPro" id="IPR036864">
    <property type="entry name" value="Zn2-C6_fun-type_DNA-bd_sf"/>
</dbReference>
<dbReference type="PANTHER" id="PTHR46910">
    <property type="entry name" value="TRANSCRIPTION FACTOR PDR1"/>
    <property type="match status" value="1"/>
</dbReference>
<protein>
    <recommendedName>
        <fullName evidence="8">Zn(2)-C6 fungal-type domain-containing protein</fullName>
    </recommendedName>
</protein>
<evidence type="ECO:0000313" key="10">
    <source>
        <dbReference type="Proteomes" id="UP001610446"/>
    </source>
</evidence>
<name>A0ABR4J3S1_9EURO</name>
<keyword evidence="7" id="KW-1133">Transmembrane helix</keyword>
<dbReference type="CDD" id="cd12148">
    <property type="entry name" value="fungal_TF_MHR"/>
    <property type="match status" value="1"/>
</dbReference>
<evidence type="ECO:0000256" key="6">
    <source>
        <dbReference type="SAM" id="MobiDB-lite"/>
    </source>
</evidence>
<proteinExistence type="predicted"/>
<reference evidence="9 10" key="1">
    <citation type="submission" date="2024-07" db="EMBL/GenBank/DDBJ databases">
        <title>Section-level genome sequencing and comparative genomics of Aspergillus sections Usti and Cavernicolus.</title>
        <authorList>
            <consortium name="Lawrence Berkeley National Laboratory"/>
            <person name="Nybo J.L."/>
            <person name="Vesth T.C."/>
            <person name="Theobald S."/>
            <person name="Frisvad J.C."/>
            <person name="Larsen T.O."/>
            <person name="Kjaerboelling I."/>
            <person name="Rothschild-Mancinelli K."/>
            <person name="Lyhne E.K."/>
            <person name="Kogle M.E."/>
            <person name="Barry K."/>
            <person name="Clum A."/>
            <person name="Na H."/>
            <person name="Ledsgaard L."/>
            <person name="Lin J."/>
            <person name="Lipzen A."/>
            <person name="Kuo A."/>
            <person name="Riley R."/>
            <person name="Mondo S."/>
            <person name="Labutti K."/>
            <person name="Haridas S."/>
            <person name="Pangalinan J."/>
            <person name="Salamov A.A."/>
            <person name="Simmons B.A."/>
            <person name="Magnuson J.K."/>
            <person name="Chen J."/>
            <person name="Drula E."/>
            <person name="Henrissat B."/>
            <person name="Wiebenga A."/>
            <person name="Lubbers R.J."/>
            <person name="Gomes A.C."/>
            <person name="Makela M.R."/>
            <person name="Stajich J."/>
            <person name="Grigoriev I.V."/>
            <person name="Mortensen U.H."/>
            <person name="De Vries R.P."/>
            <person name="Baker S.E."/>
            <person name="Andersen M.R."/>
        </authorList>
    </citation>
    <scope>NUCLEOTIDE SEQUENCE [LARGE SCALE GENOMIC DNA]</scope>
    <source>
        <strain evidence="9 10">CBS 123904</strain>
    </source>
</reference>
<organism evidence="9 10">
    <name type="scientific">Aspergillus pseudoustus</name>
    <dbReference type="NCBI Taxonomy" id="1810923"/>
    <lineage>
        <taxon>Eukaryota</taxon>
        <taxon>Fungi</taxon>
        <taxon>Dikarya</taxon>
        <taxon>Ascomycota</taxon>
        <taxon>Pezizomycotina</taxon>
        <taxon>Eurotiomycetes</taxon>
        <taxon>Eurotiomycetidae</taxon>
        <taxon>Eurotiales</taxon>
        <taxon>Aspergillaceae</taxon>
        <taxon>Aspergillus</taxon>
        <taxon>Aspergillus subgen. Nidulantes</taxon>
    </lineage>
</organism>
<keyword evidence="3" id="KW-0238">DNA-binding</keyword>
<feature type="compositionally biased region" description="Basic residues" evidence="6">
    <location>
        <begin position="45"/>
        <end position="54"/>
    </location>
</feature>
<sequence length="677" mass="76010">MSNSLVATGGSLPACDFCYSRKIKCDRQAPCTNCVDSNVECQRMRPGRSTRKRTLQSALGPQEAIIGSGRRNSPMGRHNPVQQTSTAQDEPGRDKAPRGRQLQPEERSPPAPDAWTPNADGSNCHAIQAKNIIQLELDDSRFISCERQSILTNALQLVSKIAESKTVHTLDDEPRHIELDVPIPATPPRELLFMLLRGPQGSVRIQWPDHISDKTFEKMATALLQDDPPLDTQVFHHHCVCIYVKGIRYLQQASRVTENPVMKRQISESRRLYTLAALRSLEQFNILTSPSLSSVQALLSGALLMQYMGRFNQCWMFTSYAALQITSLNYHKISKVPATTDQEQQIHSAVYWCYYFDRTLSSLLYRPPSLPNLDVPLTDLIVLDPASPLEIFIPILVDLAQIQGELHTILYDITSLPSSQVLDICQRLESRMQSILPTLQANRDSLHKPLQYDWVAVDFSFYAIFVEIHRTRLKASFSPLIHRECLFYARRSLNAFQFLQQNVAELPGFDDPYPSFLTWTLLLYPLSAFFVVFCNIVGTLDHGDYNLMRQITAGLSQFKQDAHLGKLLNLLQSLVQLCEPLFQEKEQGQGQNTGNTLAENTARSSLAVPESYPAAVPPAEQLIPPFATAPFHGDDLTSGGDAMQSTAELDFSADWMMWQLFNSQVPGAWLNPGAGYI</sequence>
<keyword evidence="4" id="KW-0804">Transcription</keyword>
<gene>
    <name evidence="9" type="ORF">BJY01DRAFT_224144</name>
</gene>
<evidence type="ECO:0000256" key="4">
    <source>
        <dbReference type="ARBA" id="ARBA00023163"/>
    </source>
</evidence>
<dbReference type="EMBL" id="JBFXLU010000216">
    <property type="protein sequence ID" value="KAL2834700.1"/>
    <property type="molecule type" value="Genomic_DNA"/>
</dbReference>
<evidence type="ECO:0000256" key="3">
    <source>
        <dbReference type="ARBA" id="ARBA00023125"/>
    </source>
</evidence>
<dbReference type="PANTHER" id="PTHR46910:SF1">
    <property type="entry name" value="MISCELLANEOUS ZN(II)2CYS6 TRANSCRIPTION FACTOR (EUROFUNG)-RELATED"/>
    <property type="match status" value="1"/>
</dbReference>
<evidence type="ECO:0000313" key="9">
    <source>
        <dbReference type="EMBL" id="KAL2834700.1"/>
    </source>
</evidence>
<keyword evidence="7" id="KW-0472">Membrane</keyword>
<evidence type="ECO:0000259" key="8">
    <source>
        <dbReference type="PROSITE" id="PS50048"/>
    </source>
</evidence>
<dbReference type="SMART" id="SM00066">
    <property type="entry name" value="GAL4"/>
    <property type="match status" value="1"/>
</dbReference>
<evidence type="ECO:0000256" key="1">
    <source>
        <dbReference type="ARBA" id="ARBA00022723"/>
    </source>
</evidence>
<dbReference type="SUPFAM" id="SSF57701">
    <property type="entry name" value="Zn2/Cys6 DNA-binding domain"/>
    <property type="match status" value="1"/>
</dbReference>
<evidence type="ECO:0000256" key="2">
    <source>
        <dbReference type="ARBA" id="ARBA00023015"/>
    </source>
</evidence>
<accession>A0ABR4J3S1</accession>
<evidence type="ECO:0000256" key="5">
    <source>
        <dbReference type="ARBA" id="ARBA00023242"/>
    </source>
</evidence>
<dbReference type="Proteomes" id="UP001610446">
    <property type="component" value="Unassembled WGS sequence"/>
</dbReference>
<dbReference type="Gene3D" id="4.10.240.10">
    <property type="entry name" value="Zn(2)-C6 fungal-type DNA-binding domain"/>
    <property type="match status" value="1"/>
</dbReference>
<keyword evidence="5" id="KW-0539">Nucleus</keyword>
<feature type="region of interest" description="Disordered" evidence="6">
    <location>
        <begin position="45"/>
        <end position="122"/>
    </location>
</feature>
<feature type="domain" description="Zn(2)-C6 fungal-type" evidence="8">
    <location>
        <begin position="14"/>
        <end position="43"/>
    </location>
</feature>
<keyword evidence="7" id="KW-0812">Transmembrane</keyword>
<comment type="caution">
    <text evidence="9">The sequence shown here is derived from an EMBL/GenBank/DDBJ whole genome shotgun (WGS) entry which is preliminary data.</text>
</comment>
<evidence type="ECO:0000256" key="7">
    <source>
        <dbReference type="SAM" id="Phobius"/>
    </source>
</evidence>
<dbReference type="Pfam" id="PF04082">
    <property type="entry name" value="Fungal_trans"/>
    <property type="match status" value="1"/>
</dbReference>
<dbReference type="InterPro" id="IPR007219">
    <property type="entry name" value="XnlR_reg_dom"/>
</dbReference>
<keyword evidence="1" id="KW-0479">Metal-binding</keyword>
<dbReference type="InterPro" id="IPR050987">
    <property type="entry name" value="AtrR-like"/>
</dbReference>
<dbReference type="SMART" id="SM00906">
    <property type="entry name" value="Fungal_trans"/>
    <property type="match status" value="1"/>
</dbReference>
<feature type="compositionally biased region" description="Basic and acidic residues" evidence="6">
    <location>
        <begin position="90"/>
        <end position="108"/>
    </location>
</feature>
<keyword evidence="2" id="KW-0805">Transcription regulation</keyword>
<dbReference type="Pfam" id="PF00172">
    <property type="entry name" value="Zn_clus"/>
    <property type="match status" value="1"/>
</dbReference>
<dbReference type="CDD" id="cd00067">
    <property type="entry name" value="GAL4"/>
    <property type="match status" value="1"/>
</dbReference>
<keyword evidence="10" id="KW-1185">Reference proteome</keyword>
<dbReference type="InterPro" id="IPR001138">
    <property type="entry name" value="Zn2Cys6_DnaBD"/>
</dbReference>
<dbReference type="PROSITE" id="PS50048">
    <property type="entry name" value="ZN2_CY6_FUNGAL_2"/>
    <property type="match status" value="1"/>
</dbReference>
<feature type="transmembrane region" description="Helical" evidence="7">
    <location>
        <begin position="516"/>
        <end position="540"/>
    </location>
</feature>